<feature type="region of interest" description="Disordered" evidence="1">
    <location>
        <begin position="198"/>
        <end position="228"/>
    </location>
</feature>
<name>A0A9N7YPP4_PLEPL</name>
<dbReference type="AlphaFoldDB" id="A0A9N7YPP4"/>
<evidence type="ECO:0000256" key="1">
    <source>
        <dbReference type="SAM" id="MobiDB-lite"/>
    </source>
</evidence>
<keyword evidence="3" id="KW-1185">Reference proteome</keyword>
<dbReference type="Proteomes" id="UP001153269">
    <property type="component" value="Unassembled WGS sequence"/>
</dbReference>
<accession>A0A9N7YPP4</accession>
<evidence type="ECO:0000313" key="2">
    <source>
        <dbReference type="EMBL" id="CAB1432034.1"/>
    </source>
</evidence>
<gene>
    <name evidence="2" type="ORF">PLEPLA_LOCUS20091</name>
</gene>
<organism evidence="2 3">
    <name type="scientific">Pleuronectes platessa</name>
    <name type="common">European plaice</name>
    <dbReference type="NCBI Taxonomy" id="8262"/>
    <lineage>
        <taxon>Eukaryota</taxon>
        <taxon>Metazoa</taxon>
        <taxon>Chordata</taxon>
        <taxon>Craniata</taxon>
        <taxon>Vertebrata</taxon>
        <taxon>Euteleostomi</taxon>
        <taxon>Actinopterygii</taxon>
        <taxon>Neopterygii</taxon>
        <taxon>Teleostei</taxon>
        <taxon>Neoteleostei</taxon>
        <taxon>Acanthomorphata</taxon>
        <taxon>Carangaria</taxon>
        <taxon>Pleuronectiformes</taxon>
        <taxon>Pleuronectoidei</taxon>
        <taxon>Pleuronectidae</taxon>
        <taxon>Pleuronectes</taxon>
    </lineage>
</organism>
<comment type="caution">
    <text evidence="2">The sequence shown here is derived from an EMBL/GenBank/DDBJ whole genome shotgun (WGS) entry which is preliminary data.</text>
</comment>
<sequence>MSRELIIVTVPAVGQASSGRNTLRMHELSAGQEVAAKAMVFCGDSWLGLICQAADLPPPSHPTFSSLASLLFSSLPLIPPSHPSSLLFSSLLIPLSSHSHPPLIPPSHPSLRLFSAHSLLYLLNESASQLRNRALLSLVTCLITRRLGVVNEGDADSRGSAVVLHTANQAESSWDWVMHLTRDFGTVIVDVSLETRGTEPRHNRLTSSSSTEKNRNLGISSTIQSKEE</sequence>
<protein>
    <submittedName>
        <fullName evidence="2">Uncharacterized protein</fullName>
    </submittedName>
</protein>
<evidence type="ECO:0000313" key="3">
    <source>
        <dbReference type="Proteomes" id="UP001153269"/>
    </source>
</evidence>
<feature type="compositionally biased region" description="Polar residues" evidence="1">
    <location>
        <begin position="205"/>
        <end position="228"/>
    </location>
</feature>
<proteinExistence type="predicted"/>
<dbReference type="EMBL" id="CADEAL010001401">
    <property type="protein sequence ID" value="CAB1432034.1"/>
    <property type="molecule type" value="Genomic_DNA"/>
</dbReference>
<reference evidence="2" key="1">
    <citation type="submission" date="2020-03" db="EMBL/GenBank/DDBJ databases">
        <authorList>
            <person name="Weist P."/>
        </authorList>
    </citation>
    <scope>NUCLEOTIDE SEQUENCE</scope>
</reference>